<reference evidence="3 4" key="1">
    <citation type="journal article" date="2021" name="ISME Commun">
        <title>Automated analysis of genomic sequences facilitates high-throughput and comprehensive description of bacteria.</title>
        <authorList>
            <person name="Hitch T.C.A."/>
        </authorList>
    </citation>
    <scope>NUCLEOTIDE SEQUENCE [LARGE SCALE GENOMIC DNA]</scope>
    <source>
        <strain evidence="3 4">Sanger_109</strain>
    </source>
</reference>
<dbReference type="GO" id="GO:0016746">
    <property type="term" value="F:acyltransferase activity"/>
    <property type="evidence" value="ECO:0007669"/>
    <property type="project" value="UniProtKB-KW"/>
</dbReference>
<protein>
    <submittedName>
        <fullName evidence="3">Acyltransferase family protein</fullName>
    </submittedName>
</protein>
<accession>A0ABT2TN37</accession>
<dbReference type="PANTHER" id="PTHR37312">
    <property type="entry name" value="MEMBRANE-BOUND ACYLTRANSFERASE YKRP-RELATED"/>
    <property type="match status" value="1"/>
</dbReference>
<dbReference type="InterPro" id="IPR002656">
    <property type="entry name" value="Acyl_transf_3_dom"/>
</dbReference>
<feature type="transmembrane region" description="Helical" evidence="1">
    <location>
        <begin position="66"/>
        <end position="88"/>
    </location>
</feature>
<dbReference type="EMBL" id="JAOQJQ010000009">
    <property type="protein sequence ID" value="MCU6763639.1"/>
    <property type="molecule type" value="Genomic_DNA"/>
</dbReference>
<feature type="transmembrane region" description="Helical" evidence="1">
    <location>
        <begin position="272"/>
        <end position="291"/>
    </location>
</feature>
<feature type="transmembrane region" description="Helical" evidence="1">
    <location>
        <begin position="197"/>
        <end position="218"/>
    </location>
</feature>
<keyword evidence="3" id="KW-0808">Transferase</keyword>
<feature type="transmembrane region" description="Helical" evidence="1">
    <location>
        <begin position="238"/>
        <end position="260"/>
    </location>
</feature>
<keyword evidence="1" id="KW-1133">Transmembrane helix</keyword>
<keyword evidence="4" id="KW-1185">Reference proteome</keyword>
<evidence type="ECO:0000256" key="1">
    <source>
        <dbReference type="SAM" id="Phobius"/>
    </source>
</evidence>
<name>A0ABT2TN37_9FIRM</name>
<evidence type="ECO:0000313" key="4">
    <source>
        <dbReference type="Proteomes" id="UP001652442"/>
    </source>
</evidence>
<feature type="domain" description="Acyltransferase 3" evidence="2">
    <location>
        <begin position="6"/>
        <end position="316"/>
    </location>
</feature>
<proteinExistence type="predicted"/>
<keyword evidence="3" id="KW-0012">Acyltransferase</keyword>
<organism evidence="3 4">
    <name type="scientific">Brotonthovivens ammoniilytica</name>
    <dbReference type="NCBI Taxonomy" id="2981725"/>
    <lineage>
        <taxon>Bacteria</taxon>
        <taxon>Bacillati</taxon>
        <taxon>Bacillota</taxon>
        <taxon>Clostridia</taxon>
        <taxon>Lachnospirales</taxon>
        <taxon>Lachnospiraceae</taxon>
        <taxon>Brotonthovivens</taxon>
    </lineage>
</organism>
<keyword evidence="1" id="KW-0472">Membrane</keyword>
<keyword evidence="1" id="KW-0812">Transmembrane</keyword>
<dbReference type="Proteomes" id="UP001652442">
    <property type="component" value="Unassembled WGS sequence"/>
</dbReference>
<dbReference type="Pfam" id="PF01757">
    <property type="entry name" value="Acyl_transf_3"/>
    <property type="match status" value="1"/>
</dbReference>
<gene>
    <name evidence="3" type="ORF">OCV88_15125</name>
</gene>
<evidence type="ECO:0000259" key="2">
    <source>
        <dbReference type="Pfam" id="PF01757"/>
    </source>
</evidence>
<sequence length="339" mass="39520">MIKKRNAYFDNMKAMLIFLVVLGHVLSNFGGEGSLARWLYLMIFSFHMPVFLFVSGYFAKPDPKKVIARLLILYLIFQVLQEAVQYMIDFVKHPSEAAFEFQLFFPLWTLWYLLALILYNILLPTFDTDDPKKQIRNLVIAFAMGMLISYSTNTDNFLAANRVVTFLPFYLTGYYGKINGNIDNYLKNRKKIKSREMAGRKIAAAALVAGMLLLFWQTRDLWHKDWLYGTDSYIGTGLTPWIKLLTYVLAYIWLFVFLILMPKRRIGFLTKIGRNTLGIYLFHSIVIIILREIPGFSGKMENTIVWSILLSVLITWVLSRDPVAVFLDKFQYKRKLSQE</sequence>
<feature type="transmembrane region" description="Helical" evidence="1">
    <location>
        <begin position="135"/>
        <end position="152"/>
    </location>
</feature>
<feature type="transmembrane region" description="Helical" evidence="1">
    <location>
        <begin position="37"/>
        <end position="59"/>
    </location>
</feature>
<dbReference type="PANTHER" id="PTHR37312:SF1">
    <property type="entry name" value="MEMBRANE-BOUND ACYLTRANSFERASE YKRP-RELATED"/>
    <property type="match status" value="1"/>
</dbReference>
<dbReference type="RefSeq" id="WP_262591462.1">
    <property type="nucleotide sequence ID" value="NZ_JAOQJQ010000009.1"/>
</dbReference>
<feature type="transmembrane region" description="Helical" evidence="1">
    <location>
        <begin position="158"/>
        <end position="176"/>
    </location>
</feature>
<dbReference type="InterPro" id="IPR052734">
    <property type="entry name" value="Nod_factor_acetyltransferase"/>
</dbReference>
<feature type="transmembrane region" description="Helical" evidence="1">
    <location>
        <begin position="103"/>
        <end position="123"/>
    </location>
</feature>
<evidence type="ECO:0000313" key="3">
    <source>
        <dbReference type="EMBL" id="MCU6763639.1"/>
    </source>
</evidence>
<comment type="caution">
    <text evidence="3">The sequence shown here is derived from an EMBL/GenBank/DDBJ whole genome shotgun (WGS) entry which is preliminary data.</text>
</comment>
<feature type="transmembrane region" description="Helical" evidence="1">
    <location>
        <begin position="303"/>
        <end position="327"/>
    </location>
</feature>